<proteinExistence type="predicted"/>
<protein>
    <submittedName>
        <fullName evidence="1">Uncharacterized protein</fullName>
    </submittedName>
</protein>
<gene>
    <name evidence="1" type="ORF">NOO_LOCUS13891</name>
</gene>
<accession>A0A3P7NF16</accession>
<dbReference type="EMBL" id="UYRW01020608">
    <property type="protein sequence ID" value="VDN06872.1"/>
    <property type="molecule type" value="Genomic_DNA"/>
</dbReference>
<organism evidence="1 2">
    <name type="scientific">Onchocerca ochengi</name>
    <name type="common">Filarial nematode worm</name>
    <dbReference type="NCBI Taxonomy" id="42157"/>
    <lineage>
        <taxon>Eukaryota</taxon>
        <taxon>Metazoa</taxon>
        <taxon>Ecdysozoa</taxon>
        <taxon>Nematoda</taxon>
        <taxon>Chromadorea</taxon>
        <taxon>Rhabditida</taxon>
        <taxon>Spirurina</taxon>
        <taxon>Spiruromorpha</taxon>
        <taxon>Filarioidea</taxon>
        <taxon>Onchocercidae</taxon>
        <taxon>Onchocerca</taxon>
    </lineage>
</organism>
<feature type="non-terminal residue" evidence="1">
    <location>
        <position position="14"/>
    </location>
</feature>
<reference evidence="1 2" key="1">
    <citation type="submission" date="2018-08" db="EMBL/GenBank/DDBJ databases">
        <authorList>
            <person name="Laetsch R D."/>
            <person name="Stevens L."/>
            <person name="Kumar S."/>
            <person name="Blaxter L. M."/>
        </authorList>
    </citation>
    <scope>NUCLEOTIDE SEQUENCE [LARGE SCALE GENOMIC DNA]</scope>
</reference>
<evidence type="ECO:0000313" key="2">
    <source>
        <dbReference type="Proteomes" id="UP000271087"/>
    </source>
</evidence>
<dbReference type="Proteomes" id="UP000271087">
    <property type="component" value="Unassembled WGS sequence"/>
</dbReference>
<name>A0A3P7NF16_ONCOC</name>
<feature type="non-terminal residue" evidence="1">
    <location>
        <position position="1"/>
    </location>
</feature>
<sequence>IAIVLYSFGKISAE</sequence>
<keyword evidence="2" id="KW-1185">Reference proteome</keyword>
<evidence type="ECO:0000313" key="1">
    <source>
        <dbReference type="EMBL" id="VDN06872.1"/>
    </source>
</evidence>